<proteinExistence type="predicted"/>
<name>A0A378X7Z9_9NEIS</name>
<keyword evidence="1" id="KW-1133">Transmembrane helix</keyword>
<reference evidence="2 3" key="1">
    <citation type="submission" date="2018-06" db="EMBL/GenBank/DDBJ databases">
        <authorList>
            <consortium name="Pathogen Informatics"/>
            <person name="Doyle S."/>
        </authorList>
    </citation>
    <scope>NUCLEOTIDE SEQUENCE [LARGE SCALE GENOMIC DNA]</scope>
    <source>
        <strain evidence="2 3">NCTC12229</strain>
    </source>
</reference>
<gene>
    <name evidence="2" type="ORF">NCTC12229_02218</name>
</gene>
<accession>A0A378X7Z9</accession>
<evidence type="ECO:0000256" key="1">
    <source>
        <dbReference type="SAM" id="Phobius"/>
    </source>
</evidence>
<evidence type="ECO:0000313" key="2">
    <source>
        <dbReference type="EMBL" id="SUA48801.1"/>
    </source>
</evidence>
<dbReference type="Proteomes" id="UP000254055">
    <property type="component" value="Unassembled WGS sequence"/>
</dbReference>
<protein>
    <submittedName>
        <fullName evidence="2">Uncharacterized protein</fullName>
    </submittedName>
</protein>
<feature type="transmembrane region" description="Helical" evidence="1">
    <location>
        <begin position="12"/>
        <end position="30"/>
    </location>
</feature>
<sequence>MGHHNFGNFKLFQIFIYCFFIVYVQTAGSFKRLNSSMSKRKARDKTFANPSDVDAVQGVAAQRVQTYHKIAKRASSAQRRNAPQMRGFAKVSGCQVQIMGKAHNMDKVCPFARQRILLPQGSQIRMMAVITQNRRQTRQPAFGHFGLQHQRQPFIETERQTVSIIHNAPPRNTPKKAV</sequence>
<dbReference type="EMBL" id="UGRS01000003">
    <property type="protein sequence ID" value="SUA48801.1"/>
    <property type="molecule type" value="Genomic_DNA"/>
</dbReference>
<keyword evidence="1" id="KW-0812">Transmembrane</keyword>
<evidence type="ECO:0000313" key="3">
    <source>
        <dbReference type="Proteomes" id="UP000254055"/>
    </source>
</evidence>
<dbReference type="AlphaFoldDB" id="A0A378X7Z9"/>
<organism evidence="2 3">
    <name type="scientific">Neisseria zoodegmatis</name>
    <dbReference type="NCBI Taxonomy" id="326523"/>
    <lineage>
        <taxon>Bacteria</taxon>
        <taxon>Pseudomonadati</taxon>
        <taxon>Pseudomonadota</taxon>
        <taxon>Betaproteobacteria</taxon>
        <taxon>Neisseriales</taxon>
        <taxon>Neisseriaceae</taxon>
        <taxon>Neisseria</taxon>
    </lineage>
</organism>
<keyword evidence="1" id="KW-0472">Membrane</keyword>